<reference evidence="3" key="2">
    <citation type="submission" date="2020-11" db="EMBL/GenBank/DDBJ databases">
        <authorList>
            <person name="McCartney M.A."/>
            <person name="Auch B."/>
            <person name="Kono T."/>
            <person name="Mallez S."/>
            <person name="Becker A."/>
            <person name="Gohl D.M."/>
            <person name="Silverstein K.A.T."/>
            <person name="Koren S."/>
            <person name="Bechman K.B."/>
            <person name="Herman A."/>
            <person name="Abrahante J.E."/>
            <person name="Garbe J."/>
        </authorList>
    </citation>
    <scope>NUCLEOTIDE SEQUENCE</scope>
    <source>
        <strain evidence="3">Duluth1</strain>
        <tissue evidence="3">Whole animal</tissue>
    </source>
</reference>
<comment type="caution">
    <text evidence="3">The sequence shown here is derived from an EMBL/GenBank/DDBJ whole genome shotgun (WGS) entry which is preliminary data.</text>
</comment>
<protein>
    <submittedName>
        <fullName evidence="3">Uncharacterized protein</fullName>
    </submittedName>
</protein>
<keyword evidence="1" id="KW-0472">Membrane</keyword>
<dbReference type="Proteomes" id="UP000828390">
    <property type="component" value="Unassembled WGS sequence"/>
</dbReference>
<reference evidence="3" key="1">
    <citation type="journal article" date="2019" name="bioRxiv">
        <title>The Genome of the Zebra Mussel, Dreissena polymorpha: A Resource for Invasive Species Research.</title>
        <authorList>
            <person name="McCartney M.A."/>
            <person name="Auch B."/>
            <person name="Kono T."/>
            <person name="Mallez S."/>
            <person name="Zhang Y."/>
            <person name="Obille A."/>
            <person name="Becker A."/>
            <person name="Abrahante J.E."/>
            <person name="Garbe J."/>
            <person name="Badalamenti J.P."/>
            <person name="Herman A."/>
            <person name="Mangelson H."/>
            <person name="Liachko I."/>
            <person name="Sullivan S."/>
            <person name="Sone E.D."/>
            <person name="Koren S."/>
            <person name="Silverstein K.A.T."/>
            <person name="Beckman K.B."/>
            <person name="Gohl D.M."/>
        </authorList>
    </citation>
    <scope>NUCLEOTIDE SEQUENCE</scope>
    <source>
        <strain evidence="3">Duluth1</strain>
        <tissue evidence="3">Whole animal</tissue>
    </source>
</reference>
<evidence type="ECO:0000313" key="3">
    <source>
        <dbReference type="EMBL" id="KAH3873056.1"/>
    </source>
</evidence>
<keyword evidence="4" id="KW-1185">Reference proteome</keyword>
<gene>
    <name evidence="3" type="ORF">DPMN_036282</name>
    <name evidence="2" type="ORF">DPMN_095117</name>
</gene>
<proteinExistence type="predicted"/>
<sequence>MTAASLPPLLSPETPILLEEAPPSDALFAATHATTLFASSLLAGNLCSGDLRYSTSTSIHGTILEYTNIYSVSVGNAFGFFAYTCIFMAVIC</sequence>
<evidence type="ECO:0000313" key="2">
    <source>
        <dbReference type="EMBL" id="KAH3852605.1"/>
    </source>
</evidence>
<keyword evidence="1" id="KW-0812">Transmembrane</keyword>
<evidence type="ECO:0000256" key="1">
    <source>
        <dbReference type="SAM" id="Phobius"/>
    </source>
</evidence>
<feature type="transmembrane region" description="Helical" evidence="1">
    <location>
        <begin position="26"/>
        <end position="48"/>
    </location>
</feature>
<organism evidence="3 4">
    <name type="scientific">Dreissena polymorpha</name>
    <name type="common">Zebra mussel</name>
    <name type="synonym">Mytilus polymorpha</name>
    <dbReference type="NCBI Taxonomy" id="45954"/>
    <lineage>
        <taxon>Eukaryota</taxon>
        <taxon>Metazoa</taxon>
        <taxon>Spiralia</taxon>
        <taxon>Lophotrochozoa</taxon>
        <taxon>Mollusca</taxon>
        <taxon>Bivalvia</taxon>
        <taxon>Autobranchia</taxon>
        <taxon>Heteroconchia</taxon>
        <taxon>Euheterodonta</taxon>
        <taxon>Imparidentia</taxon>
        <taxon>Neoheterodontei</taxon>
        <taxon>Myida</taxon>
        <taxon>Dreissenoidea</taxon>
        <taxon>Dreissenidae</taxon>
        <taxon>Dreissena</taxon>
    </lineage>
</organism>
<dbReference type="EMBL" id="JAIWYP010000003">
    <property type="protein sequence ID" value="KAH3852605.1"/>
    <property type="molecule type" value="Genomic_DNA"/>
</dbReference>
<feature type="transmembrane region" description="Helical" evidence="1">
    <location>
        <begin position="69"/>
        <end position="91"/>
    </location>
</feature>
<accession>A0A9D4MDC2</accession>
<keyword evidence="1" id="KW-1133">Transmembrane helix</keyword>
<name>A0A9D4MDC2_DREPO</name>
<dbReference type="EMBL" id="JAIWYP010000002">
    <property type="protein sequence ID" value="KAH3873056.1"/>
    <property type="molecule type" value="Genomic_DNA"/>
</dbReference>
<dbReference type="AlphaFoldDB" id="A0A9D4MDC2"/>
<evidence type="ECO:0000313" key="4">
    <source>
        <dbReference type="Proteomes" id="UP000828390"/>
    </source>
</evidence>